<reference evidence="1" key="1">
    <citation type="submission" date="2024-07" db="EMBL/GenBank/DDBJ databases">
        <title>Halotolerant mesophilic bacterium Ornithinibacillus sp. 4-3, sp. nov., isolated from soil.</title>
        <authorList>
            <person name="Sidarenka A.V."/>
            <person name="Guliayeva D.E."/>
            <person name="Leanovich S.I."/>
            <person name="Hileuskaya K.S."/>
            <person name="Akhremchuk A.E."/>
            <person name="Sikolenko M.A."/>
            <person name="Valentovich L.N."/>
        </authorList>
    </citation>
    <scope>NUCLEOTIDE SEQUENCE</scope>
    <source>
        <strain evidence="1">4-3</strain>
    </source>
</reference>
<dbReference type="EMBL" id="CP162599">
    <property type="protein sequence ID" value="XDK33130.1"/>
    <property type="molecule type" value="Genomic_DNA"/>
</dbReference>
<proteinExistence type="predicted"/>
<evidence type="ECO:0008006" key="2">
    <source>
        <dbReference type="Google" id="ProtNLM"/>
    </source>
</evidence>
<name>A0AB39HRM8_9BACI</name>
<organism evidence="1">
    <name type="scientific">Ornithinibacillus sp. 4-3</name>
    <dbReference type="NCBI Taxonomy" id="3231488"/>
    <lineage>
        <taxon>Bacteria</taxon>
        <taxon>Bacillati</taxon>
        <taxon>Bacillota</taxon>
        <taxon>Bacilli</taxon>
        <taxon>Bacillales</taxon>
        <taxon>Bacillaceae</taxon>
        <taxon>Ornithinibacillus</taxon>
    </lineage>
</organism>
<evidence type="ECO:0000313" key="1">
    <source>
        <dbReference type="EMBL" id="XDK33130.1"/>
    </source>
</evidence>
<protein>
    <recommendedName>
        <fullName evidence="2">Lipoprotein</fullName>
    </recommendedName>
</protein>
<sequence length="172" mass="20491">MKKRVALPFIIILLVISACSLKELGPEVGEMESENEEVELYEKKFQDKSENWEVRLHLKEYQTEHIFTEENIFRFNRLKGVDDSIGFNFEMIYGDPIKYTVTPLNKTIFSQNQDEYQVKLDQQRIIEEVCFDQFTLKIIWNRGAEEPQEESYIFQDHENPMCENIDRIAPKD</sequence>
<accession>A0AB39HRM8</accession>
<dbReference type="PROSITE" id="PS51257">
    <property type="entry name" value="PROKAR_LIPOPROTEIN"/>
    <property type="match status" value="1"/>
</dbReference>
<dbReference type="AlphaFoldDB" id="A0AB39HRM8"/>
<gene>
    <name evidence="1" type="ORF">AB4Y30_01825</name>
</gene>
<dbReference type="RefSeq" id="WP_368653814.1">
    <property type="nucleotide sequence ID" value="NZ_CP162599.1"/>
</dbReference>